<dbReference type="AlphaFoldDB" id="I3E8G9"/>
<keyword evidence="8" id="KW-1185">Reference proteome</keyword>
<feature type="transmembrane region" description="Helical" evidence="6">
    <location>
        <begin position="174"/>
        <end position="192"/>
    </location>
</feature>
<dbReference type="Proteomes" id="UP000027602">
    <property type="component" value="Chromosome"/>
</dbReference>
<dbReference type="STRING" id="796606.BMMGA3_08280"/>
<evidence type="ECO:0000256" key="3">
    <source>
        <dbReference type="ARBA" id="ARBA00022692"/>
    </source>
</evidence>
<dbReference type="KEGG" id="bmet:BMMGA3_08280"/>
<evidence type="ECO:0000256" key="1">
    <source>
        <dbReference type="ARBA" id="ARBA00004651"/>
    </source>
</evidence>
<dbReference type="GO" id="GO:0005886">
    <property type="term" value="C:plasma membrane"/>
    <property type="evidence" value="ECO:0007669"/>
    <property type="project" value="UniProtKB-SubCell"/>
</dbReference>
<name>I3E8G9_BACMM</name>
<keyword evidence="5 6" id="KW-0472">Membrane</keyword>
<evidence type="ECO:0000256" key="4">
    <source>
        <dbReference type="ARBA" id="ARBA00022989"/>
    </source>
</evidence>
<reference evidence="7 8" key="1">
    <citation type="journal article" date="2015" name="BMC Genomics">
        <title>Transcriptome analysis of thermophilic methylotrophic Bacillus methanolicus MGA3 using RNA-sequencing provides detailed insights into its previously uncharted transcriptional landscape.</title>
        <authorList>
            <person name="Irla M."/>
            <person name="Neshat A."/>
            <person name="Brautaset T."/>
            <person name="Ruckert C."/>
            <person name="Kalinowski J."/>
            <person name="Wendisch V.F."/>
        </authorList>
    </citation>
    <scope>NUCLEOTIDE SEQUENCE [LARGE SCALE GENOMIC DNA]</scope>
    <source>
        <strain evidence="8">MGA3 / ATCC 53907</strain>
    </source>
</reference>
<feature type="transmembrane region" description="Helical" evidence="6">
    <location>
        <begin position="108"/>
        <end position="130"/>
    </location>
</feature>
<evidence type="ECO:0000256" key="6">
    <source>
        <dbReference type="SAM" id="Phobius"/>
    </source>
</evidence>
<keyword evidence="4 6" id="KW-1133">Transmembrane helix</keyword>
<organism evidence="7 8">
    <name type="scientific">Bacillus methanolicus (strain MGA3 / ATCC 53907)</name>
    <dbReference type="NCBI Taxonomy" id="796606"/>
    <lineage>
        <taxon>Bacteria</taxon>
        <taxon>Bacillati</taxon>
        <taxon>Bacillota</taxon>
        <taxon>Bacilli</taxon>
        <taxon>Bacillales</taxon>
        <taxon>Bacillaceae</taxon>
        <taxon>Bacillus</taxon>
    </lineage>
</organism>
<feature type="transmembrane region" description="Helical" evidence="6">
    <location>
        <begin position="12"/>
        <end position="29"/>
    </location>
</feature>
<accession>I3E8G9</accession>
<sequence>MDSIQYIDKTIFLLSFPVLILYLLVLAKVRQLNRLIVKKITCFLLGLVLINLCFGSALNFYSHLLLSVHMLQMSLLCFYIPVLILSGIPEFKVHPRFQFLGKLRNSKFYHRAILGLFAFLFTFYHFPVVFNTVMSDKTLHDFSQGFLIVLSFLVWWPVTASSYEKESNKLKRNYIYKMLLLLMPACLFLIIANKGLYKVYNDPIFLSKTLRVCISPNINMKPYFIKLSFLSTIGDQRLGGMIMIISHKLASYWLMRG</sequence>
<dbReference type="Pfam" id="PF09678">
    <property type="entry name" value="Caa3_CtaG"/>
    <property type="match status" value="1"/>
</dbReference>
<evidence type="ECO:0000256" key="2">
    <source>
        <dbReference type="ARBA" id="ARBA00022475"/>
    </source>
</evidence>
<dbReference type="OrthoDB" id="128422at2"/>
<dbReference type="RefSeq" id="WP_004434049.1">
    <property type="nucleotide sequence ID" value="NZ_ADWW01000002.1"/>
</dbReference>
<comment type="subcellular location">
    <subcellularLocation>
        <location evidence="1">Cell membrane</location>
        <topology evidence="1">Multi-pass membrane protein</topology>
    </subcellularLocation>
</comment>
<dbReference type="eggNOG" id="COG3336">
    <property type="taxonomic scope" value="Bacteria"/>
</dbReference>
<protein>
    <submittedName>
        <fullName evidence="7">CtaG protein</fullName>
    </submittedName>
</protein>
<feature type="transmembrane region" description="Helical" evidence="6">
    <location>
        <begin position="142"/>
        <end position="162"/>
    </location>
</feature>
<keyword evidence="2" id="KW-1003">Cell membrane</keyword>
<dbReference type="EMBL" id="CP007739">
    <property type="protein sequence ID" value="AIE60062.1"/>
    <property type="molecule type" value="Genomic_DNA"/>
</dbReference>
<evidence type="ECO:0000313" key="7">
    <source>
        <dbReference type="EMBL" id="AIE60062.1"/>
    </source>
</evidence>
<gene>
    <name evidence="7" type="ORF">BMMGA3_08280</name>
</gene>
<dbReference type="InterPro" id="IPR019108">
    <property type="entry name" value="Caa3_assmbl_CtaG-rel"/>
</dbReference>
<evidence type="ECO:0000313" key="8">
    <source>
        <dbReference type="Proteomes" id="UP000027602"/>
    </source>
</evidence>
<proteinExistence type="predicted"/>
<keyword evidence="3 6" id="KW-0812">Transmembrane</keyword>
<feature type="transmembrane region" description="Helical" evidence="6">
    <location>
        <begin position="68"/>
        <end position="88"/>
    </location>
</feature>
<feature type="transmembrane region" description="Helical" evidence="6">
    <location>
        <begin position="41"/>
        <end position="62"/>
    </location>
</feature>
<evidence type="ECO:0000256" key="5">
    <source>
        <dbReference type="ARBA" id="ARBA00023136"/>
    </source>
</evidence>
<dbReference type="HOGENOM" id="CLU_1080338_0_0_9"/>